<gene>
    <name evidence="1" type="ORF">RM764_05115</name>
</gene>
<organism evidence="1 2">
    <name type="scientific">Streptomyces gibsoniae</name>
    <dbReference type="NCBI Taxonomy" id="3075529"/>
    <lineage>
        <taxon>Bacteria</taxon>
        <taxon>Bacillati</taxon>
        <taxon>Actinomycetota</taxon>
        <taxon>Actinomycetes</taxon>
        <taxon>Kitasatosporales</taxon>
        <taxon>Streptomycetaceae</taxon>
        <taxon>Streptomyces</taxon>
    </lineage>
</organism>
<dbReference type="Proteomes" id="UP001183809">
    <property type="component" value="Unassembled WGS sequence"/>
</dbReference>
<comment type="caution">
    <text evidence="1">The sequence shown here is derived from an EMBL/GenBank/DDBJ whole genome shotgun (WGS) entry which is preliminary data.</text>
</comment>
<evidence type="ECO:0000313" key="1">
    <source>
        <dbReference type="EMBL" id="MDT0462395.1"/>
    </source>
</evidence>
<evidence type="ECO:0000313" key="2">
    <source>
        <dbReference type="Proteomes" id="UP001183809"/>
    </source>
</evidence>
<dbReference type="RefSeq" id="WP_311692316.1">
    <property type="nucleotide sequence ID" value="NZ_JAVREY010000004.1"/>
</dbReference>
<dbReference type="Pfam" id="PF14435">
    <property type="entry name" value="SUKH-4"/>
    <property type="match status" value="1"/>
</dbReference>
<reference evidence="2" key="1">
    <citation type="submission" date="2023-07" db="EMBL/GenBank/DDBJ databases">
        <title>30 novel species of actinomycetes from the DSMZ collection.</title>
        <authorList>
            <person name="Nouioui I."/>
        </authorList>
    </citation>
    <scope>NUCLEOTIDE SEQUENCE [LARGE SCALE GENOMIC DNA]</scope>
    <source>
        <strain evidence="2">DSM 41699</strain>
    </source>
</reference>
<proteinExistence type="predicted"/>
<keyword evidence="2" id="KW-1185">Reference proteome</keyword>
<protein>
    <submittedName>
        <fullName evidence="1">SUKH-4 family immunity protein</fullName>
    </submittedName>
</protein>
<name>A0ABU2TN76_9ACTN</name>
<dbReference type="InterPro" id="IPR025851">
    <property type="entry name" value="SUKH-4"/>
</dbReference>
<dbReference type="EMBL" id="JAVREY010000004">
    <property type="protein sequence ID" value="MDT0462395.1"/>
    <property type="molecule type" value="Genomic_DNA"/>
</dbReference>
<accession>A0ABU2TN76</accession>
<sequence length="279" mass="30608">MGTTEAGGVITLTEADLYVSYMGTPHLPTGALREQPVLRRVAELVDDAEKLVAELRDQLVIGALRTLDRELERLLLDGATGRVSTTRAFPGHPGLMGLSPLAGEEAPVSHRRTTALLRPLARIARPGTGLRLDLPPRLLDEEFGSAAVMRFEDIDFPRTLTHEPTRRFLSETGLPEHGYWYELDMDVPLQPLAEYRAEESGIPADGLPEGADRLIRLGRLLEDTSLVVDGATGELLCWSEPDATLRPLNADASTLALTVWLVHREKTLDTKHDGVTQNS</sequence>